<sequence length="504" mass="56816">MIRFHESEMTQVLPGQNMFAKPFPIKLKTNYMKATAADNHAPLTPIIHSWIVQLLQDRDLLAETIKLENSPVNIQSIVPFQENIAAYKRVFQQYDLKHKIYFARKANKCLTFAKAAAEAGEGIDTASHKELQQCLEAGIPGDQLILTAALKNLTLLELAVTNHVTIIIDNMDEYELLDSIVRASETKAHISVRIGGFTVAGKKLPTRFGFSLDAAYHLITEQIKGHPFLSFTGLHFHLNGYDIAQRAAAISQCIQLADQLAALDVPCQHIDIGGGYLVNYLQQREEWETFHRELKEAVLGQRSALTYQNDALGMVLIDGKLYGEPTVYPYYNEIPKAIFLEKVLTSQSEPHSLPIHELIRSRNIELRIEPGRSLLDQAGITIARVLFRKQDTEGNLLVGLEMNRTQMKSSSADFLLDPIHITHQPTEKQEPVHGYLVGGYCLEQEFLLKRKIQFATYPEIGDLIAFPNTAGYMMHFFESQAHQFALASNVFFTKDLQLIKQDGD</sequence>
<dbReference type="InterPro" id="IPR000183">
    <property type="entry name" value="Orn/DAP/Arg_de-COase"/>
</dbReference>
<dbReference type="Proteomes" id="UP000620550">
    <property type="component" value="Unassembled WGS sequence"/>
</dbReference>
<dbReference type="Pfam" id="PF02784">
    <property type="entry name" value="Orn_Arg_deC_N"/>
    <property type="match status" value="1"/>
</dbReference>
<dbReference type="PROSITE" id="PS00878">
    <property type="entry name" value="ODR_DC_2_1"/>
    <property type="match status" value="1"/>
</dbReference>
<keyword evidence="2" id="KW-0663">Pyridoxal phosphate</keyword>
<dbReference type="PANTHER" id="PTHR43727">
    <property type="entry name" value="DIAMINOPIMELATE DECARBOXYLASE"/>
    <property type="match status" value="1"/>
</dbReference>
<reference evidence="5" key="1">
    <citation type="journal article" date="2019" name="Int. J. Syst. Evol. Microbiol.">
        <title>The Global Catalogue of Microorganisms (GCM) 10K type strain sequencing project: providing services to taxonomists for standard genome sequencing and annotation.</title>
        <authorList>
            <consortium name="The Broad Institute Genomics Platform"/>
            <consortium name="The Broad Institute Genome Sequencing Center for Infectious Disease"/>
            <person name="Wu L."/>
            <person name="Ma J."/>
        </authorList>
    </citation>
    <scope>NUCLEOTIDE SEQUENCE [LARGE SCALE GENOMIC DNA]</scope>
    <source>
        <strain evidence="5">CGMCC 1.12966</strain>
    </source>
</reference>
<dbReference type="InterPro" id="IPR022644">
    <property type="entry name" value="De-COase2_N"/>
</dbReference>
<proteinExistence type="predicted"/>
<dbReference type="InterPro" id="IPR022653">
    <property type="entry name" value="De-COase2_pyr-phos_BS"/>
</dbReference>
<keyword evidence="5" id="KW-1185">Reference proteome</keyword>
<dbReference type="PANTHER" id="PTHR43727:SF2">
    <property type="entry name" value="GROUP IV DECARBOXYLASE"/>
    <property type="match status" value="1"/>
</dbReference>
<dbReference type="Gene3D" id="2.40.37.10">
    <property type="entry name" value="Lyase, Ornithine Decarboxylase, Chain A, domain 1"/>
    <property type="match status" value="1"/>
</dbReference>
<evidence type="ECO:0000259" key="3">
    <source>
        <dbReference type="Pfam" id="PF02784"/>
    </source>
</evidence>
<feature type="domain" description="Orn/DAP/Arg decarboxylase 2 N-terminal" evidence="3">
    <location>
        <begin position="86"/>
        <end position="294"/>
    </location>
</feature>
<dbReference type="EMBL" id="BNAF01000013">
    <property type="protein sequence ID" value="GHE45618.1"/>
    <property type="molecule type" value="Genomic_DNA"/>
</dbReference>
<dbReference type="PRINTS" id="PR01179">
    <property type="entry name" value="ODADCRBXLASE"/>
</dbReference>
<dbReference type="Gene3D" id="3.20.20.10">
    <property type="entry name" value="Alanine racemase"/>
    <property type="match status" value="1"/>
</dbReference>
<dbReference type="SUPFAM" id="SSF51419">
    <property type="entry name" value="PLP-binding barrel"/>
    <property type="match status" value="1"/>
</dbReference>
<evidence type="ECO:0000256" key="2">
    <source>
        <dbReference type="ARBA" id="ARBA00022898"/>
    </source>
</evidence>
<dbReference type="InterPro" id="IPR029066">
    <property type="entry name" value="PLP-binding_barrel"/>
</dbReference>
<evidence type="ECO:0000313" key="4">
    <source>
        <dbReference type="EMBL" id="GHE45618.1"/>
    </source>
</evidence>
<name>A0ABQ3HXZ4_9SPHI</name>
<dbReference type="SUPFAM" id="SSF50621">
    <property type="entry name" value="Alanine racemase C-terminal domain-like"/>
    <property type="match status" value="1"/>
</dbReference>
<dbReference type="InterPro" id="IPR009006">
    <property type="entry name" value="Ala_racemase/Decarboxylase_C"/>
</dbReference>
<accession>A0ABQ3HXZ4</accession>
<protein>
    <submittedName>
        <fullName evidence="4">Diaminopimelate decarboxylase</fullName>
    </submittedName>
</protein>
<comment type="cofactor">
    <cofactor evidence="1">
        <name>pyridoxal 5'-phosphate</name>
        <dbReference type="ChEBI" id="CHEBI:597326"/>
    </cofactor>
</comment>
<comment type="caution">
    <text evidence="4">The sequence shown here is derived from an EMBL/GenBank/DDBJ whole genome shotgun (WGS) entry which is preliminary data.</text>
</comment>
<evidence type="ECO:0000256" key="1">
    <source>
        <dbReference type="ARBA" id="ARBA00001933"/>
    </source>
</evidence>
<gene>
    <name evidence="4" type="ORF">GCM10017764_31090</name>
</gene>
<organism evidence="4 5">
    <name type="scientific">Sphingobacterium griseoflavum</name>
    <dbReference type="NCBI Taxonomy" id="1474952"/>
    <lineage>
        <taxon>Bacteria</taxon>
        <taxon>Pseudomonadati</taxon>
        <taxon>Bacteroidota</taxon>
        <taxon>Sphingobacteriia</taxon>
        <taxon>Sphingobacteriales</taxon>
        <taxon>Sphingobacteriaceae</taxon>
        <taxon>Sphingobacterium</taxon>
    </lineage>
</organism>
<evidence type="ECO:0000313" key="5">
    <source>
        <dbReference type="Proteomes" id="UP000620550"/>
    </source>
</evidence>